<proteinExistence type="predicted"/>
<sequence length="342" mass="38161">MWLSVCPCTVMWRSVLVFLLFSSSWLTTSGDSPHRSRRPPLQSPKSGITTWIGGSSRTRFPSASFDNYKTTVSGKHPFSPWKSISKCFNSKDATPFLKKSVNQKTGDKTFTCMPAENVYANASWRIEWVLGNGTTWLTPAIRFVSTDRLPPTFNGTLSVAYSTRLLYTDEKDNQNANNTGLYVDKSGLHISSAVRADLVKDVHDVKCTLSVCLWTDKISLYNTSDGYVETHVEVDPIAVANLSIIATLDDFVYPLGYPMEYTKKSAYSWPSETSQPQMSMSVFFGILSVYIVLIIGEVYICLKCHYNHKHESAADVAVEYRGTESDPSVVVSSDLESIEILD</sequence>
<dbReference type="Proteomes" id="UP000122533">
    <property type="component" value="Segment"/>
</dbReference>
<feature type="region of interest" description="Disordered" evidence="1">
    <location>
        <begin position="27"/>
        <end position="55"/>
    </location>
</feature>
<evidence type="ECO:0000256" key="1">
    <source>
        <dbReference type="SAM" id="MobiDB-lite"/>
    </source>
</evidence>
<dbReference type="InterPro" id="IPR038708">
    <property type="entry name" value="Gp34-like_sf"/>
</dbReference>
<feature type="transmembrane region" description="Helical" evidence="2">
    <location>
        <begin position="280"/>
        <end position="302"/>
    </location>
</feature>
<organismHost>
    <name type="scientific">Mus musculus</name>
    <name type="common">Mouse</name>
    <dbReference type="NCBI Taxonomy" id="10090"/>
</organismHost>
<feature type="compositionally biased region" description="Polar residues" evidence="1">
    <location>
        <begin position="43"/>
        <end position="55"/>
    </location>
</feature>
<organism evidence="3">
    <name type="scientific">Murid herpesvirus 1</name>
    <name type="common">MuHV-1</name>
    <name type="synonym">Mouse cytomegalovirus</name>
    <dbReference type="NCBI Taxonomy" id="10366"/>
    <lineage>
        <taxon>Viruses</taxon>
        <taxon>Duplodnaviria</taxon>
        <taxon>Heunggongvirae</taxon>
        <taxon>Peploviricota</taxon>
        <taxon>Herviviricetes</taxon>
        <taxon>Herpesvirales</taxon>
        <taxon>Orthoherpesviridae</taxon>
        <taxon>Betaherpesvirinae</taxon>
        <taxon>Muromegalovirus</taxon>
        <taxon>Muromegalovirus muridbeta1</taxon>
    </lineage>
</organism>
<reference evidence="4" key="2">
    <citation type="submission" date="2011-10" db="EMBL/GenBank/DDBJ databases">
        <authorList>
            <person name="Smith L."/>
        </authorList>
    </citation>
    <scope>NUCLEOTIDE SEQUENCE</scope>
    <source>
        <strain evidence="4">N1</strain>
    </source>
</reference>
<evidence type="ECO:0000313" key="4">
    <source>
        <dbReference type="EMBL" id="CCE57005.1"/>
    </source>
</evidence>
<accession>A3R008</accession>
<name>A3R008_MUHV1</name>
<protein>
    <submittedName>
        <fullName evidence="3">M05 protein</fullName>
    </submittedName>
</protein>
<dbReference type="Gene3D" id="2.60.40.2900">
    <property type="match status" value="1"/>
</dbReference>
<evidence type="ECO:0000313" key="5">
    <source>
        <dbReference type="Proteomes" id="UP000122533"/>
    </source>
</evidence>
<dbReference type="EMBL" id="HE610454">
    <property type="protein sequence ID" value="CCE57005.1"/>
    <property type="molecule type" value="Genomic_DNA"/>
</dbReference>
<reference evidence="4 5" key="3">
    <citation type="journal article" date="2013" name="Virology">
        <title>The genome of murine cytomegalovirus is shaped by purifying selection and extensive recombination.</title>
        <authorList>
            <person name="Smith L.M."/>
            <person name="McWhorter A.R."/>
            <person name="Shellam G.R."/>
            <person name="Redwood A.J."/>
        </authorList>
    </citation>
    <scope>NUCLEOTIDE SEQUENCE [LARGE SCALE GENOMIC DNA]</scope>
    <source>
        <strain evidence="4">N1</strain>
    </source>
</reference>
<keyword evidence="2" id="KW-1133">Transmembrane helix</keyword>
<reference evidence="3" key="1">
    <citation type="journal article" date="2007" name="J. Gen. Virol.">
        <title>Extensive sequence variation exists among isolates of murine cytomegalovirus within members of the m02 family of genes.</title>
        <authorList>
            <person name="Corbett A.J."/>
            <person name="Forbes C.A."/>
            <person name="Moro D."/>
            <person name="Scalzo A.A."/>
        </authorList>
    </citation>
    <scope>NUCLEOTIDE SEQUENCE</scope>
    <source>
        <strain evidence="3">N1</strain>
    </source>
</reference>
<evidence type="ECO:0000256" key="2">
    <source>
        <dbReference type="SAM" id="Phobius"/>
    </source>
</evidence>
<keyword evidence="2" id="KW-0812">Transmembrane</keyword>
<dbReference type="InterPro" id="IPR022022">
    <property type="entry name" value="M04gp34-like"/>
</dbReference>
<gene>
    <name evidence="4" type="primary">m05</name>
</gene>
<evidence type="ECO:0000313" key="3">
    <source>
        <dbReference type="EMBL" id="ABM74026.1"/>
    </source>
</evidence>
<keyword evidence="2" id="KW-0472">Membrane</keyword>
<dbReference type="EMBL" id="EF031249">
    <property type="protein sequence ID" value="ABM74026.1"/>
    <property type="molecule type" value="Genomic_DNA"/>
</dbReference>
<dbReference type="Pfam" id="PF12216">
    <property type="entry name" value="m04gp34like"/>
    <property type="match status" value="1"/>
</dbReference>